<feature type="domain" description="Helicase/UvrB N-terminal" evidence="1">
    <location>
        <begin position="1"/>
        <end position="126"/>
    </location>
</feature>
<organism evidence="2">
    <name type="scientific">Tanacetum cinerariifolium</name>
    <name type="common">Dalmatian daisy</name>
    <name type="synonym">Chrysanthemum cinerariifolium</name>
    <dbReference type="NCBI Taxonomy" id="118510"/>
    <lineage>
        <taxon>Eukaryota</taxon>
        <taxon>Viridiplantae</taxon>
        <taxon>Streptophyta</taxon>
        <taxon>Embryophyta</taxon>
        <taxon>Tracheophyta</taxon>
        <taxon>Spermatophyta</taxon>
        <taxon>Magnoliopsida</taxon>
        <taxon>eudicotyledons</taxon>
        <taxon>Gunneridae</taxon>
        <taxon>Pentapetalae</taxon>
        <taxon>asterids</taxon>
        <taxon>campanulids</taxon>
        <taxon>Asterales</taxon>
        <taxon>Asteraceae</taxon>
        <taxon>Asteroideae</taxon>
        <taxon>Anthemideae</taxon>
        <taxon>Anthemidinae</taxon>
        <taxon>Tanacetum</taxon>
    </lineage>
</organism>
<accession>A0A699UV93</accession>
<proteinExistence type="predicted"/>
<dbReference type="InterPro" id="IPR006935">
    <property type="entry name" value="Helicase/UvrB_N"/>
</dbReference>
<evidence type="ECO:0000313" key="2">
    <source>
        <dbReference type="EMBL" id="GFD26577.1"/>
    </source>
</evidence>
<dbReference type="InterPro" id="IPR027417">
    <property type="entry name" value="P-loop_NTPase"/>
</dbReference>
<sequence length="142" mass="15427">MPWGAGKLRLVATAVVDLYRSERDGQVILWLTPGEALCDEAFNELRAVWEHLGSRDVTIYRLYGNRETPDLGSLENCIIVADIAKIRSEESDFNELGKKARIVIFGDAAHISKPAGANILSNLSRESSLSLVAISAASGAEI</sequence>
<dbReference type="GO" id="GO:0005524">
    <property type="term" value="F:ATP binding"/>
    <property type="evidence" value="ECO:0007669"/>
    <property type="project" value="InterPro"/>
</dbReference>
<evidence type="ECO:0000259" key="1">
    <source>
        <dbReference type="Pfam" id="PF04851"/>
    </source>
</evidence>
<name>A0A699UV93_TANCI</name>
<feature type="non-terminal residue" evidence="2">
    <location>
        <position position="142"/>
    </location>
</feature>
<dbReference type="GO" id="GO:0016787">
    <property type="term" value="F:hydrolase activity"/>
    <property type="evidence" value="ECO:0007669"/>
    <property type="project" value="InterPro"/>
</dbReference>
<dbReference type="SUPFAM" id="SSF52540">
    <property type="entry name" value="P-loop containing nucleoside triphosphate hydrolases"/>
    <property type="match status" value="1"/>
</dbReference>
<comment type="caution">
    <text evidence="2">The sequence shown here is derived from an EMBL/GenBank/DDBJ whole genome shotgun (WGS) entry which is preliminary data.</text>
</comment>
<dbReference type="EMBL" id="BKCJ011369871">
    <property type="protein sequence ID" value="GFD26577.1"/>
    <property type="molecule type" value="Genomic_DNA"/>
</dbReference>
<dbReference type="Gene3D" id="3.40.50.300">
    <property type="entry name" value="P-loop containing nucleotide triphosphate hydrolases"/>
    <property type="match status" value="1"/>
</dbReference>
<reference evidence="2" key="1">
    <citation type="journal article" date="2019" name="Sci. Rep.">
        <title>Draft genome of Tanacetum cinerariifolium, the natural source of mosquito coil.</title>
        <authorList>
            <person name="Yamashiro T."/>
            <person name="Shiraishi A."/>
            <person name="Satake H."/>
            <person name="Nakayama K."/>
        </authorList>
    </citation>
    <scope>NUCLEOTIDE SEQUENCE</scope>
</reference>
<gene>
    <name evidence="2" type="ORF">Tci_898546</name>
</gene>
<protein>
    <recommendedName>
        <fullName evidence="1">Helicase/UvrB N-terminal domain-containing protein</fullName>
    </recommendedName>
</protein>
<dbReference type="Pfam" id="PF04851">
    <property type="entry name" value="ResIII"/>
    <property type="match status" value="1"/>
</dbReference>
<dbReference type="GO" id="GO:0003677">
    <property type="term" value="F:DNA binding"/>
    <property type="evidence" value="ECO:0007669"/>
    <property type="project" value="InterPro"/>
</dbReference>
<dbReference type="AlphaFoldDB" id="A0A699UV93"/>